<dbReference type="RefSeq" id="WP_392825352.1">
    <property type="nucleotide sequence ID" value="NZ_JBICYV010000031.1"/>
</dbReference>
<dbReference type="InterPro" id="IPR013830">
    <property type="entry name" value="SGNH_hydro"/>
</dbReference>
<accession>A0ABW7BH31</accession>
<dbReference type="SUPFAM" id="SSF52266">
    <property type="entry name" value="SGNH hydrolase"/>
    <property type="match status" value="1"/>
</dbReference>
<name>A0ABW7BH31_9ACTN</name>
<evidence type="ECO:0000259" key="2">
    <source>
        <dbReference type="Pfam" id="PF13472"/>
    </source>
</evidence>
<feature type="domain" description="SsfX3-like N-terminal" evidence="3">
    <location>
        <begin position="25"/>
        <end position="141"/>
    </location>
</feature>
<evidence type="ECO:0000256" key="1">
    <source>
        <dbReference type="SAM" id="MobiDB-lite"/>
    </source>
</evidence>
<evidence type="ECO:0000313" key="4">
    <source>
        <dbReference type="EMBL" id="MFG3016486.1"/>
    </source>
</evidence>
<evidence type="ECO:0000313" key="5">
    <source>
        <dbReference type="Proteomes" id="UP001604267"/>
    </source>
</evidence>
<dbReference type="Proteomes" id="UP001604267">
    <property type="component" value="Unassembled WGS sequence"/>
</dbReference>
<gene>
    <name evidence="4" type="ORF">ACGFZB_39785</name>
</gene>
<keyword evidence="5" id="KW-1185">Reference proteome</keyword>
<dbReference type="Pfam" id="PF21181">
    <property type="entry name" value="SsfX3_N"/>
    <property type="match status" value="1"/>
</dbReference>
<dbReference type="InterPro" id="IPR036514">
    <property type="entry name" value="SGNH_hydro_sf"/>
</dbReference>
<organism evidence="4 5">
    <name type="scientific">Streptomyces cinerochromogenes</name>
    <dbReference type="NCBI Taxonomy" id="66422"/>
    <lineage>
        <taxon>Bacteria</taxon>
        <taxon>Bacillati</taxon>
        <taxon>Actinomycetota</taxon>
        <taxon>Actinomycetes</taxon>
        <taxon>Kitasatosporales</taxon>
        <taxon>Streptomycetaceae</taxon>
        <taxon>Streptomyces</taxon>
    </lineage>
</organism>
<dbReference type="PANTHER" id="PTHR30383">
    <property type="entry name" value="THIOESTERASE 1/PROTEASE 1/LYSOPHOSPHOLIPASE L1"/>
    <property type="match status" value="1"/>
</dbReference>
<comment type="caution">
    <text evidence="4">The sequence shown here is derived from an EMBL/GenBank/DDBJ whole genome shotgun (WGS) entry which is preliminary data.</text>
</comment>
<dbReference type="EMBL" id="JBICYV010000031">
    <property type="protein sequence ID" value="MFG3016486.1"/>
    <property type="molecule type" value="Genomic_DNA"/>
</dbReference>
<proteinExistence type="predicted"/>
<feature type="domain" description="SGNH hydrolase-type esterase" evidence="2">
    <location>
        <begin position="166"/>
        <end position="335"/>
    </location>
</feature>
<dbReference type="Pfam" id="PF13472">
    <property type="entry name" value="Lipase_GDSL_2"/>
    <property type="match status" value="1"/>
</dbReference>
<feature type="region of interest" description="Disordered" evidence="1">
    <location>
        <begin position="1"/>
        <end position="20"/>
    </location>
</feature>
<dbReference type="Gene3D" id="3.40.50.1110">
    <property type="entry name" value="SGNH hydrolase"/>
    <property type="match status" value="1"/>
</dbReference>
<dbReference type="PANTHER" id="PTHR30383:SF5">
    <property type="entry name" value="SGNH HYDROLASE-TYPE ESTERASE DOMAIN-CONTAINING PROTEIN"/>
    <property type="match status" value="1"/>
</dbReference>
<sequence length="355" mass="37960">MSGPAETGAGPRGTEWLTPDDPRLGWDGLVELERLSGGWLPRRIPAERLATTLSPNFSRLAAMPAGIRCGVRTDAEELVLRLSVEASDAPLDVVVDGSLALRTEVDGEREITVPLAPGPAERPAATAPRDVEVWLPHLGRVLVSEIGFRGHGTVRPADRPGLRWVAYGSSITQSMFPSGPSRTWTALIAAEHGWRLHNLGFSGEAHLDPVVARTIRDRPADLVSLELGINVHTRGTYSERSWAPAVCGFVDTIRDGHPDVPIAVITPLSSPEREDSANRVGLTLAQLRAQTEEAVRVLERLGDKNLHTVDGLGIAPVHEADGIFADGLHPTADGEHVLAARIGTALRKAVTPAGL</sequence>
<reference evidence="4 5" key="1">
    <citation type="submission" date="2024-10" db="EMBL/GenBank/DDBJ databases">
        <title>The Natural Products Discovery Center: Release of the First 8490 Sequenced Strains for Exploring Actinobacteria Biosynthetic Diversity.</title>
        <authorList>
            <person name="Kalkreuter E."/>
            <person name="Kautsar S.A."/>
            <person name="Yang D."/>
            <person name="Bader C.D."/>
            <person name="Teijaro C.N."/>
            <person name="Fluegel L."/>
            <person name="Davis C.M."/>
            <person name="Simpson J.R."/>
            <person name="Lauterbach L."/>
            <person name="Steele A.D."/>
            <person name="Gui C."/>
            <person name="Meng S."/>
            <person name="Li G."/>
            <person name="Viehrig K."/>
            <person name="Ye F."/>
            <person name="Su P."/>
            <person name="Kiefer A.F."/>
            <person name="Nichols A."/>
            <person name="Cepeda A.J."/>
            <person name="Yan W."/>
            <person name="Fan B."/>
            <person name="Jiang Y."/>
            <person name="Adhikari A."/>
            <person name="Zheng C.-J."/>
            <person name="Schuster L."/>
            <person name="Cowan T.M."/>
            <person name="Smanski M.J."/>
            <person name="Chevrette M.G."/>
            <person name="De Carvalho L.P.S."/>
            <person name="Shen B."/>
        </authorList>
    </citation>
    <scope>NUCLEOTIDE SEQUENCE [LARGE SCALE GENOMIC DNA]</scope>
    <source>
        <strain evidence="4 5">NPDC048320</strain>
    </source>
</reference>
<dbReference type="Gene3D" id="2.60.120.260">
    <property type="entry name" value="Galactose-binding domain-like"/>
    <property type="match status" value="1"/>
</dbReference>
<protein>
    <submittedName>
        <fullName evidence="4">GDSL-type esterase/lipase family protein</fullName>
    </submittedName>
</protein>
<evidence type="ECO:0000259" key="3">
    <source>
        <dbReference type="Pfam" id="PF21181"/>
    </source>
</evidence>
<dbReference type="InterPro" id="IPR051532">
    <property type="entry name" value="Ester_Hydrolysis_Enzymes"/>
</dbReference>
<dbReference type="InterPro" id="IPR048977">
    <property type="entry name" value="SsfX3-like_N"/>
</dbReference>